<protein>
    <submittedName>
        <fullName evidence="4">Glycoside hydrolase</fullName>
    </submittedName>
</protein>
<evidence type="ECO:0000313" key="5">
    <source>
        <dbReference type="Proteomes" id="UP000317036"/>
    </source>
</evidence>
<gene>
    <name evidence="4" type="ORF">FPZ49_22895</name>
</gene>
<name>A0A559K674_9BACL</name>
<proteinExistence type="predicted"/>
<dbReference type="GO" id="GO:0009341">
    <property type="term" value="C:beta-galactosidase complex"/>
    <property type="evidence" value="ECO:0007669"/>
    <property type="project" value="InterPro"/>
</dbReference>
<keyword evidence="1 4" id="KW-0378">Hydrolase</keyword>
<dbReference type="InterPro" id="IPR029062">
    <property type="entry name" value="Class_I_gatase-like"/>
</dbReference>
<keyword evidence="5" id="KW-1185">Reference proteome</keyword>
<dbReference type="AlphaFoldDB" id="A0A559K674"/>
<evidence type="ECO:0000256" key="1">
    <source>
        <dbReference type="ARBA" id="ARBA00022801"/>
    </source>
</evidence>
<evidence type="ECO:0000259" key="3">
    <source>
        <dbReference type="Pfam" id="PF02449"/>
    </source>
</evidence>
<dbReference type="RefSeq" id="WP_144851377.1">
    <property type="nucleotide sequence ID" value="NZ_VNJI01000034.1"/>
</dbReference>
<comment type="caution">
    <text evidence="4">The sequence shown here is derived from an EMBL/GenBank/DDBJ whole genome shotgun (WGS) entry which is preliminary data.</text>
</comment>
<dbReference type="Gene3D" id="3.20.20.80">
    <property type="entry name" value="Glycosidases"/>
    <property type="match status" value="1"/>
</dbReference>
<keyword evidence="2" id="KW-0326">Glycosidase</keyword>
<dbReference type="Gene3D" id="3.40.50.880">
    <property type="match status" value="1"/>
</dbReference>
<evidence type="ECO:0000256" key="2">
    <source>
        <dbReference type="ARBA" id="ARBA00023295"/>
    </source>
</evidence>
<organism evidence="4 5">
    <name type="scientific">Paenibacillus cremeus</name>
    <dbReference type="NCBI Taxonomy" id="2163881"/>
    <lineage>
        <taxon>Bacteria</taxon>
        <taxon>Bacillati</taxon>
        <taxon>Bacillota</taxon>
        <taxon>Bacilli</taxon>
        <taxon>Bacillales</taxon>
        <taxon>Paenibacillaceae</taxon>
        <taxon>Paenibacillus</taxon>
    </lineage>
</organism>
<dbReference type="GO" id="GO:0004565">
    <property type="term" value="F:beta-galactosidase activity"/>
    <property type="evidence" value="ECO:0007669"/>
    <property type="project" value="InterPro"/>
</dbReference>
<dbReference type="Proteomes" id="UP000317036">
    <property type="component" value="Unassembled WGS sequence"/>
</dbReference>
<accession>A0A559K674</accession>
<dbReference type="OrthoDB" id="2698423at2"/>
<dbReference type="SUPFAM" id="SSF51445">
    <property type="entry name" value="(Trans)glycosidases"/>
    <property type="match status" value="1"/>
</dbReference>
<dbReference type="CDD" id="cd03143">
    <property type="entry name" value="A4_beta-galactosidase_middle_domain"/>
    <property type="match status" value="1"/>
</dbReference>
<dbReference type="EMBL" id="VNJI01000034">
    <property type="protein sequence ID" value="TVY07596.1"/>
    <property type="molecule type" value="Genomic_DNA"/>
</dbReference>
<dbReference type="Pfam" id="PF02449">
    <property type="entry name" value="Glyco_hydro_42"/>
    <property type="match status" value="1"/>
</dbReference>
<dbReference type="GO" id="GO:0005975">
    <property type="term" value="P:carbohydrate metabolic process"/>
    <property type="evidence" value="ECO:0007669"/>
    <property type="project" value="InterPro"/>
</dbReference>
<dbReference type="InterPro" id="IPR013529">
    <property type="entry name" value="Glyco_hydro_42_N"/>
</dbReference>
<dbReference type="InterPro" id="IPR017853">
    <property type="entry name" value="GH"/>
</dbReference>
<reference evidence="4 5" key="1">
    <citation type="submission" date="2019-07" db="EMBL/GenBank/DDBJ databases">
        <authorList>
            <person name="Kim J."/>
        </authorList>
    </citation>
    <scope>NUCLEOTIDE SEQUENCE [LARGE SCALE GENOMIC DNA]</scope>
    <source>
        <strain evidence="4 5">JC52</strain>
    </source>
</reference>
<evidence type="ECO:0000313" key="4">
    <source>
        <dbReference type="EMBL" id="TVY07596.1"/>
    </source>
</evidence>
<sequence length="1037" mass="116349">MSLLLFYDEAFPYSGVRPNAPQLEALASIFRIVNADGLQEALSSEDHTGLAMLHGSYFPKAAWASILKHVRHGGGLLHAGGAPFKCPVVRKNGVWTPEREQTAYHQQLHIHEAMKVDPAPIRSLKASTQIPLLQNQERLFTPAPTYSLILHVTRVSDHPEQCGSGGPMDAHLYPLLKGISAEGREVAAPVVLLEHTKGPFAGGRWLFINQELDEAFWKDGGVSLLQELSEFTGRGVTEMWVKPNYASYFPGERPALTVQLQALNKSAFGQAWMLELSLRKKADGSTLWSTALELKADRDIHFTRISVPVELEKGYYELAGTVSSASGEVRQLTQGFWGFDDELLGEGEFLACDRDYFHKQGKPLPVVGMTYMTSDVARRFLHLPNVSVWEKDMAQMKKAGINLIRTGIWTAWRTIMFIDGHPNEDILRAIDAFILTAKRHELEVTFNFFAFTPEAWDGVNPYLDPRSVEAQKRFIAAVVSRHRDTKNVHWDLINEPSMFDPKRIFKGPRSAQDPFERQAFQQWIRQRHATIEELQERWNMTPDQLPDYDAVRMPEQEDINLHIEDMAKAKKGSLWLDYTLFTMEMHNQWARELTATIHAIQPMQLVTVGQDEGLGAQRPSPLFYAEAVDYTTVHSWWKNDELVWDGIFAKAPNKPCLVQETGIMYVETPDGRAKRSETELRNMLERKYAYSFSTGGAGAVQWIWNTNFYMDNVNESNIGALRADGTEKPEADVSYDFGRFMKEAASIFEGRKLEEVAAIFPYSNDFSNRKLAFDATTRMTRVLSYQMNVPFRALSEYELSALGDDSGRAETQPKLILVPSAHNFSDEAMDRLLAYVRHSGAALLMTGPVSLDAYWQPVQRLADLVGPTQLGNLLREETLELQGRSMPVSFGARRIAELVKELPAGSAGRAAEVMLAPLGQGKLIWCPLPIELSENTDTIRAVYEFSLAQAGVAPELQWLQGGSHAGVYGRKLSFASGALYVFVSEYGCDTAVKVCDPATGRTYAFELPSERSVLFTVDSAGKLLTVYRPEQVQVEVS</sequence>
<feature type="domain" description="Glycoside hydrolase family 42 N-terminal" evidence="3">
    <location>
        <begin position="517"/>
        <end position="608"/>
    </location>
</feature>